<accession>A0A1H1G5R7</accession>
<dbReference type="Proteomes" id="UP000183053">
    <property type="component" value="Unassembled WGS sequence"/>
</dbReference>
<organism evidence="1 2">
    <name type="scientific">Tsukamurella pulmonis</name>
    <dbReference type="NCBI Taxonomy" id="47312"/>
    <lineage>
        <taxon>Bacteria</taxon>
        <taxon>Bacillati</taxon>
        <taxon>Actinomycetota</taxon>
        <taxon>Actinomycetes</taxon>
        <taxon>Mycobacteriales</taxon>
        <taxon>Tsukamurellaceae</taxon>
        <taxon>Tsukamurella</taxon>
    </lineage>
</organism>
<proteinExistence type="predicted"/>
<sequence>MKFDANFWAAVAALGGVAAAVAAIVTATIAAKTLSAMRQDSLDRSRPVMIAELRPGVLTRNAELHITNQGLSVARNVEVTFAPPIAPHCPGKELSECEHIVHFIAERYARPIPVIAPGADLDNLYQDAEDNDEPVPDNFFVTLKYEDDREREYGDTFELSMTLLRKQSGAYPSTSGEAGERRRLVKAVEHIARGVGRA</sequence>
<dbReference type="OrthoDB" id="3700439at2"/>
<dbReference type="STRING" id="47312.SAMN04489765_3130"/>
<name>A0A1H1G5R7_9ACTN</name>
<gene>
    <name evidence="1" type="ORF">SAMN04489765_3130</name>
</gene>
<keyword evidence="2" id="KW-1185">Reference proteome</keyword>
<evidence type="ECO:0000313" key="1">
    <source>
        <dbReference type="EMBL" id="SDR08602.1"/>
    </source>
</evidence>
<dbReference type="RefSeq" id="WP_068568819.1">
    <property type="nucleotide sequence ID" value="NZ_FNLF01000002.1"/>
</dbReference>
<protein>
    <submittedName>
        <fullName evidence="1">Uncharacterized protein</fullName>
    </submittedName>
</protein>
<dbReference type="EMBL" id="FNLF01000002">
    <property type="protein sequence ID" value="SDR08602.1"/>
    <property type="molecule type" value="Genomic_DNA"/>
</dbReference>
<reference evidence="2" key="1">
    <citation type="submission" date="2016-10" db="EMBL/GenBank/DDBJ databases">
        <authorList>
            <person name="Varghese N."/>
            <person name="Submissions S."/>
        </authorList>
    </citation>
    <scope>NUCLEOTIDE SEQUENCE [LARGE SCALE GENOMIC DNA]</scope>
    <source>
        <strain evidence="2">DSM 44142</strain>
    </source>
</reference>
<evidence type="ECO:0000313" key="2">
    <source>
        <dbReference type="Proteomes" id="UP000183053"/>
    </source>
</evidence>
<dbReference type="AlphaFoldDB" id="A0A1H1G5R7"/>